<evidence type="ECO:0000256" key="6">
    <source>
        <dbReference type="ARBA" id="ARBA00023157"/>
    </source>
</evidence>
<keyword evidence="3" id="KW-0677">Repeat</keyword>
<keyword evidence="5 8" id="KW-0720">Serine protease</keyword>
<dbReference type="FunFam" id="2.40.10.10:FF:000004">
    <property type="entry name" value="Tryptase gamma 1"/>
    <property type="match status" value="1"/>
</dbReference>
<dbReference type="GO" id="GO:0016020">
    <property type="term" value="C:membrane"/>
    <property type="evidence" value="ECO:0007669"/>
    <property type="project" value="InterPro"/>
</dbReference>
<feature type="region of interest" description="Disordered" evidence="9">
    <location>
        <begin position="2677"/>
        <end position="2701"/>
    </location>
</feature>
<feature type="domain" description="Fibronectin type-III" evidence="14">
    <location>
        <begin position="1544"/>
        <end position="1637"/>
    </location>
</feature>
<evidence type="ECO:0000256" key="4">
    <source>
        <dbReference type="ARBA" id="ARBA00022801"/>
    </source>
</evidence>
<evidence type="ECO:0000256" key="7">
    <source>
        <dbReference type="PROSITE-ProRule" id="PRU00059"/>
    </source>
</evidence>
<evidence type="ECO:0000259" key="13">
    <source>
        <dbReference type="PROSITE" id="PS50240"/>
    </source>
</evidence>
<evidence type="ECO:0000256" key="5">
    <source>
        <dbReference type="ARBA" id="ARBA00022825"/>
    </source>
</evidence>
<dbReference type="GO" id="GO:0004252">
    <property type="term" value="F:serine-type endopeptidase activity"/>
    <property type="evidence" value="ECO:0007669"/>
    <property type="project" value="InterPro"/>
</dbReference>
<accession>A0A2B4SIF0</accession>
<proteinExistence type="inferred from homology"/>
<dbReference type="InterPro" id="IPR000859">
    <property type="entry name" value="CUB_dom"/>
</dbReference>
<evidence type="ECO:0000256" key="9">
    <source>
        <dbReference type="SAM" id="MobiDB-lite"/>
    </source>
</evidence>
<dbReference type="SUPFAM" id="SSF50494">
    <property type="entry name" value="Trypsin-like serine proteases"/>
    <property type="match status" value="2"/>
</dbReference>
<dbReference type="GO" id="GO:0006508">
    <property type="term" value="P:proteolysis"/>
    <property type="evidence" value="ECO:0007669"/>
    <property type="project" value="UniProtKB-KW"/>
</dbReference>
<dbReference type="CDD" id="cd00063">
    <property type="entry name" value="FN3"/>
    <property type="match status" value="7"/>
</dbReference>
<dbReference type="FunFam" id="2.60.40.10:FF:000028">
    <property type="entry name" value="Neuronal cell adhesion molecule"/>
    <property type="match status" value="4"/>
</dbReference>
<gene>
    <name evidence="15" type="primary">Tmprss2</name>
    <name evidence="15" type="ORF">AWC38_SpisGene7042</name>
</gene>
<dbReference type="Gene3D" id="2.40.10.10">
    <property type="entry name" value="Trypsin-like serine proteases"/>
    <property type="match status" value="3"/>
</dbReference>
<comment type="caution">
    <text evidence="15">The sequence shown here is derived from an EMBL/GenBank/DDBJ whole genome shotgun (WGS) entry which is preliminary data.</text>
</comment>
<evidence type="ECO:0000256" key="10">
    <source>
        <dbReference type="SAM" id="Phobius"/>
    </source>
</evidence>
<keyword evidence="6" id="KW-1015">Disulfide bond</keyword>
<dbReference type="InterPro" id="IPR035914">
    <property type="entry name" value="Sperma_CUB_dom_sf"/>
</dbReference>
<feature type="domain" description="Fibronectin type-III" evidence="14">
    <location>
        <begin position="1008"/>
        <end position="1109"/>
    </location>
</feature>
<keyword evidence="16" id="KW-1185">Reference proteome</keyword>
<dbReference type="SUPFAM" id="SSF49854">
    <property type="entry name" value="Spermadhesin, CUB domain"/>
    <property type="match status" value="1"/>
</dbReference>
<comment type="similarity">
    <text evidence="1">Belongs to the peptidase S1 family.</text>
</comment>
<evidence type="ECO:0000313" key="15">
    <source>
        <dbReference type="EMBL" id="PFX28262.1"/>
    </source>
</evidence>
<dbReference type="SMART" id="SM00060">
    <property type="entry name" value="FN3"/>
    <property type="match status" value="8"/>
</dbReference>
<feature type="region of interest" description="Disordered" evidence="9">
    <location>
        <begin position="2813"/>
        <end position="2851"/>
    </location>
</feature>
<feature type="domain" description="MAM" evidence="12">
    <location>
        <begin position="1901"/>
        <end position="2063"/>
    </location>
</feature>
<dbReference type="Proteomes" id="UP000225706">
    <property type="component" value="Unassembled WGS sequence"/>
</dbReference>
<dbReference type="Pfam" id="PF00089">
    <property type="entry name" value="Trypsin"/>
    <property type="match status" value="2"/>
</dbReference>
<feature type="domain" description="Fibronectin type-III" evidence="14">
    <location>
        <begin position="78"/>
        <end position="171"/>
    </location>
</feature>
<dbReference type="PRINTS" id="PR00722">
    <property type="entry name" value="CHYMOTRYPSIN"/>
</dbReference>
<feature type="domain" description="Peptidase S1" evidence="13">
    <location>
        <begin position="1648"/>
        <end position="1882"/>
    </location>
</feature>
<dbReference type="InterPro" id="IPR036116">
    <property type="entry name" value="FN3_sf"/>
</dbReference>
<keyword evidence="10 15" id="KW-0812">Transmembrane</keyword>
<dbReference type="InterPro" id="IPR018114">
    <property type="entry name" value="TRYPSIN_HIS"/>
</dbReference>
<evidence type="ECO:0000259" key="12">
    <source>
        <dbReference type="PROSITE" id="PS50060"/>
    </source>
</evidence>
<dbReference type="PROSITE" id="PS00134">
    <property type="entry name" value="TRYPSIN_HIS"/>
    <property type="match status" value="2"/>
</dbReference>
<dbReference type="CDD" id="cd06263">
    <property type="entry name" value="MAM"/>
    <property type="match status" value="3"/>
</dbReference>
<keyword evidence="10" id="KW-1133">Transmembrane helix</keyword>
<organism evidence="15 16">
    <name type="scientific">Stylophora pistillata</name>
    <name type="common">Smooth cauliflower coral</name>
    <dbReference type="NCBI Taxonomy" id="50429"/>
    <lineage>
        <taxon>Eukaryota</taxon>
        <taxon>Metazoa</taxon>
        <taxon>Cnidaria</taxon>
        <taxon>Anthozoa</taxon>
        <taxon>Hexacorallia</taxon>
        <taxon>Scleractinia</taxon>
        <taxon>Astrocoeniina</taxon>
        <taxon>Pocilloporidae</taxon>
        <taxon>Stylophora</taxon>
    </lineage>
</organism>
<dbReference type="EMBL" id="LSMT01000087">
    <property type="protein sequence ID" value="PFX28262.1"/>
    <property type="molecule type" value="Genomic_DNA"/>
</dbReference>
<evidence type="ECO:0000259" key="11">
    <source>
        <dbReference type="PROSITE" id="PS01180"/>
    </source>
</evidence>
<dbReference type="InterPro" id="IPR009003">
    <property type="entry name" value="Peptidase_S1_PA"/>
</dbReference>
<dbReference type="PROSITE" id="PS50060">
    <property type="entry name" value="MAM_2"/>
    <property type="match status" value="4"/>
</dbReference>
<dbReference type="InterPro" id="IPR000998">
    <property type="entry name" value="MAM_dom"/>
</dbReference>
<dbReference type="FunFam" id="2.40.10.10:FF:000077">
    <property type="entry name" value="Predicted protein"/>
    <property type="match status" value="1"/>
</dbReference>
<dbReference type="Gene3D" id="2.60.120.200">
    <property type="match status" value="4"/>
</dbReference>
<dbReference type="InterPro" id="IPR001314">
    <property type="entry name" value="Peptidase_S1A"/>
</dbReference>
<keyword evidence="10" id="KW-0472">Membrane</keyword>
<feature type="domain" description="Fibronectin type-III" evidence="14">
    <location>
        <begin position="2317"/>
        <end position="2414"/>
    </location>
</feature>
<evidence type="ECO:0000313" key="16">
    <source>
        <dbReference type="Proteomes" id="UP000225706"/>
    </source>
</evidence>
<dbReference type="Pfam" id="PF00629">
    <property type="entry name" value="MAM"/>
    <property type="match status" value="4"/>
</dbReference>
<comment type="caution">
    <text evidence="7">Lacks conserved residue(s) required for the propagation of feature annotation.</text>
</comment>
<dbReference type="InterPro" id="IPR051560">
    <property type="entry name" value="MAM_domain-containing"/>
</dbReference>
<dbReference type="OrthoDB" id="5989951at2759"/>
<feature type="transmembrane region" description="Helical" evidence="10">
    <location>
        <begin position="2706"/>
        <end position="2729"/>
    </location>
</feature>
<reference evidence="16" key="1">
    <citation type="journal article" date="2017" name="bioRxiv">
        <title>Comparative analysis of the genomes of Stylophora pistillata and Acropora digitifera provides evidence for extensive differences between species of corals.</title>
        <authorList>
            <person name="Voolstra C.R."/>
            <person name="Li Y."/>
            <person name="Liew Y.J."/>
            <person name="Baumgarten S."/>
            <person name="Zoccola D."/>
            <person name="Flot J.-F."/>
            <person name="Tambutte S."/>
            <person name="Allemand D."/>
            <person name="Aranda M."/>
        </authorList>
    </citation>
    <scope>NUCLEOTIDE SEQUENCE [LARGE SCALE GENOMIC DNA]</scope>
</reference>
<dbReference type="InterPro" id="IPR013320">
    <property type="entry name" value="ConA-like_dom_sf"/>
</dbReference>
<dbReference type="PROSITE" id="PS50853">
    <property type="entry name" value="FN3"/>
    <property type="match status" value="8"/>
</dbReference>
<dbReference type="PROSITE" id="PS01180">
    <property type="entry name" value="CUB"/>
    <property type="match status" value="1"/>
</dbReference>
<feature type="domain" description="Fibronectin type-III" evidence="14">
    <location>
        <begin position="793"/>
        <end position="889"/>
    </location>
</feature>
<dbReference type="SUPFAM" id="SSF49265">
    <property type="entry name" value="Fibronectin type III"/>
    <property type="match status" value="6"/>
</dbReference>
<keyword evidence="2 8" id="KW-0645">Protease</keyword>
<feature type="domain" description="CUB" evidence="11">
    <location>
        <begin position="1108"/>
        <end position="1168"/>
    </location>
</feature>
<dbReference type="Pfam" id="PF00041">
    <property type="entry name" value="fn3"/>
    <property type="match status" value="6"/>
</dbReference>
<name>A0A2B4SIF0_STYPI</name>
<dbReference type="STRING" id="50429.A0A2B4SIF0"/>
<dbReference type="PANTHER" id="PTHR23282:SF142">
    <property type="entry name" value="MAM DOMAIN-CONTAINING PROTEIN"/>
    <property type="match status" value="1"/>
</dbReference>
<dbReference type="Gene3D" id="2.60.120.290">
    <property type="entry name" value="Spermadhesin, CUB domain"/>
    <property type="match status" value="1"/>
</dbReference>
<dbReference type="InterPro" id="IPR033116">
    <property type="entry name" value="TRYPSIN_SER"/>
</dbReference>
<evidence type="ECO:0000256" key="1">
    <source>
        <dbReference type="ARBA" id="ARBA00007664"/>
    </source>
</evidence>
<dbReference type="InterPro" id="IPR001254">
    <property type="entry name" value="Trypsin_dom"/>
</dbReference>
<dbReference type="CDD" id="cd00190">
    <property type="entry name" value="Tryp_SPc"/>
    <property type="match status" value="2"/>
</dbReference>
<feature type="domain" description="Peptidase S1" evidence="13">
    <location>
        <begin position="182"/>
        <end position="371"/>
    </location>
</feature>
<dbReference type="PROSITE" id="PS50240">
    <property type="entry name" value="TRYPSIN_DOM"/>
    <property type="match status" value="2"/>
</dbReference>
<dbReference type="PANTHER" id="PTHR23282">
    <property type="entry name" value="APICAL ENDOSOMAL GLYCOPROTEIN PRECURSOR"/>
    <property type="match status" value="1"/>
</dbReference>
<feature type="domain" description="MAM" evidence="12">
    <location>
        <begin position="390"/>
        <end position="474"/>
    </location>
</feature>
<sequence>MIPFQCFSDYVKITDGNGTDVLYHNGCNEQFAPEILFDVHFGLSNNISIQVYTGSSSSSIKVEYVSLMQSPTSAVTVSGWNISVSNPDSSGATLQWTSLDANVNHQANFYIIEVKSMDGVPLDVHTVPANTTTSVIKRLKPSTKYRVVVYGVDNNGQPYMSSQSILTTSKVLCGARPSSTRIVGGTVANRNSWPWQVMLREQERQFCGGSLVDPYWVLTAAHCVQRKSAPNLKIRVGAHYRTSGSVVTEQDITVSKIIVHENYQIPKTYSNDIALLYLEKPVVLGVGVGLVCLPDIKNILPVDLNETCWITDQGGIDTCQGDSGGPLVCEFNGTWYLEGITSWGYGCAQAYKYGVYAKVRALDSWVQANMYKVVPPNTIQPHNQSSVSLISCSFDNGLCSGWRQLSFDDFDWTLGSGSTPSSSTGPSFGQGGSGKYMYIEASSPRKPGEKAQIVVTVPNKGKKACLSFYYHMYGAFAGSLNVYNVSCSFDNGLCLWWSQSKSDVFDWRLGSGSTPSSGTGPSSDRSGTGMYMYTEASYQSTGDNAKLKLSVPSGKSSSCLTFYYHMYGANMGTLNVLNGNDKIFTKSGNQGFYWKKVTKTLHLNNVLTFEGIRGTSYTSDIAIDDVKVSDGNCPAKPISSWNATVDTITSSSATVRWSNFPLASSINHYLVRFKEVSDVSTLFQVSSYNNYYYTNRLKGYTSYNVTVLAVTASDGNITYSSKTVSMKTAEGVPSRAPSNTHAANHGLNEFLVEWDPLPHQYANGRLLGYKVYYKDADYYYSSETSVNTIPSTSPSNIRLTNLQSHEVKVQWDPIPPETANRILLGYRVFFQKYYYSGLLQSVDTKSPSVHMLVLRGLKSAQRYQISVAAFTSKGAGPRSYLRYFTTGCGGQLNESFGQVHIGSNRNQYYLSCTWNIVKVGIQQAVAFIWIKDFYFSYSSGYLKILDGNGSVVLHQHKYSAIQENIFLEVEFRNADSIAIQTFLRSAYSHFQLYYGTLKQGLQSVPSGSPSNVRLSNLQHNEIQVQWEPLAQHYVNGRLQGYRVRVYEYGYYYYYYGSPVQTLETPGPYVHTMKVGSLKAAQQYRVNVAAFTSKGEGPRSYWRYITTACGGSVNQSFGEIQVGRRGYYSSYLRCNWEIDNPGFNQSILIVYFEELYISSYYEYVKIMDGNGVTVFHDSGHSSSALKTFLLVPYGSGNNVKVQIYFYNSWSQLKLQYGIVNQDLQSAVFVSNWNVTIGNTTESSIGTQWQNLNEMLNQQILHLVGLLQTSNGTTMNAKIMPGNTTSVVFDGLSSYRQYSIAIVGVDNNGNAYKSANITAWTDEGVPSRAPSGVRVTTVEYTTDLLVKWNPLSQIYANGKILGYTIYYREYNNWYSPYKTINTSRPYPTQFVLKGLKPAERYRVAVAAFTSKGRGPMSYFTYGTTSCSQTLREAFGEIQHSPNNNYYLRCHLSITSGGMPDAIAVFSVQEINLRYCSDYVKITDGNGTDVLYYNGCNEKFAPEILFDVHFGLSNNISIQVSTSSSSSSIKINYAILMKSLTSSFVVSGWNISVSNPDSSGATLQWTSLDANVNHQANFYIIEVKSMDGAPLDVHTVPGNTTTSVIKRLKPSTMYRVVVYGADNNGQPYMSSQSILTTSKVFCGARPSSTRIVGGTVAVVNSWSWQVMLTENGRQFCGGSLVDPYLVLTAAHCVQWKSAANLKIRVGAHYRTSGSVGTEQDINVSKIKVHENYQRPKTYSNDIALLYLKKPAVLGVGVGLVCLPDINNVLPIDLNETCWITGWGDLYSGGYQPNTLMQASVPLVSKQRCSNVYPGKIDDSMLCAGLDQGGIDTCQGDSGGPLVCEFNGTWYLEGITSWGYGCAQAYKYGVYAKVRALDSWVQANIYKVVPPNTIQPQNQSSVSLLWCSFDNGLCSGWSQSSSDDFDWTLGSGSTPSSSTGPSSGEGGSGNYMYIEASSPRKPGEKAQMVVTVPNKGKKACLSFYYHMFGTSAGSLNVYNGNDIVFNVSGNQGNRWVIVEKSLHLDSEASNVWFPKFFHITFEGVRGGSYTSDIAIDQVLITEGNCPVSCGFDSGLCLWWSQSKSDAFDWRLGSGSTPSSGTGPSSDRSGTGMYMYTEASYQSRGDNAKLELSVPSGRSSSCLIFYYHMYGSTMGTLNVFNGNEKVFTKSGNQGFYWKKVIKTLHLRDVLTFEGIIGTSVTSDIAIDDVKISDGNCPGCGGVLNKSSGVVHLANTGNEDETHCIWTIGNAGLRQSYASLSLQRVSLGYCRLLKVIRLRDRFDLNGYTSYDVEVLAVTASDGNVTYSSRTVSMKTAEGVPSRAPSKVRAASHGFNELLVEWDPLPHQYANGRLLGYKVYYKDTDYYYWSEKSVNTSNADESQVVLGGVQTGRRYNISVVAFTSKGEGPRSPDLYVTKGISTSTHVMTFKPTTIPRTPSAKEMQEAVMLKMTNFDMNKWKKMEADFKQEVASAATRYCAGGGASCQISLRRRRSSDSIEFSADMVHIVPGYPKQSPDDPSITLLAFYLQLPGDIGDSLVSEDVLQNIVKSDMKSIEGSMGVSITSVQPMPSTQLQWKKMEADFKQEVASAATRYCAGGGASCQISLRRRRSSDSIEFSADMVHIVPGYPKQSPDDPSITLLAFYLQLPGDIGDSLVSEDVLQNIVKSDMKSIEGSMGVSITTVESMPSAQLENESDEEDKKEEKDNEKSTSNFVIVGVTLGALLLLGIIIAVTLCIKTTRFGPKCRVQPSKKIDEGIDEGREAVDENTNKQEVTFSKPSGIAYDNSAYISVKQTIAVAQQTEFIPIGDLRDKLYGQQSHSASKNVRSSAEETLLDEEYQEERLPRCSDEMPPVENANC</sequence>
<dbReference type="SMART" id="SM00020">
    <property type="entry name" value="Tryp_SPc"/>
    <property type="match status" value="2"/>
</dbReference>
<evidence type="ECO:0000259" key="14">
    <source>
        <dbReference type="PROSITE" id="PS50853"/>
    </source>
</evidence>
<evidence type="ECO:0000256" key="8">
    <source>
        <dbReference type="RuleBase" id="RU363034"/>
    </source>
</evidence>
<feature type="domain" description="Fibronectin type-III" evidence="14">
    <location>
        <begin position="1327"/>
        <end position="1425"/>
    </location>
</feature>
<evidence type="ECO:0000256" key="2">
    <source>
        <dbReference type="ARBA" id="ARBA00022670"/>
    </source>
</evidence>
<dbReference type="Gene3D" id="2.60.40.10">
    <property type="entry name" value="Immunoglobulins"/>
    <property type="match status" value="9"/>
</dbReference>
<feature type="domain" description="Fibronectin type-III" evidence="14">
    <location>
        <begin position="1229"/>
        <end position="1322"/>
    </location>
</feature>
<evidence type="ECO:0000256" key="3">
    <source>
        <dbReference type="ARBA" id="ARBA00022737"/>
    </source>
</evidence>
<feature type="domain" description="Fibronectin type-III" evidence="14">
    <location>
        <begin position="637"/>
        <end position="731"/>
    </location>
</feature>
<dbReference type="PROSITE" id="PS00135">
    <property type="entry name" value="TRYPSIN_SER"/>
    <property type="match status" value="2"/>
</dbReference>
<keyword evidence="4 8" id="KW-0378">Hydrolase</keyword>
<dbReference type="InterPro" id="IPR013783">
    <property type="entry name" value="Ig-like_fold"/>
</dbReference>
<feature type="domain" description="MAM" evidence="12">
    <location>
        <begin position="485"/>
        <end position="635"/>
    </location>
</feature>
<feature type="domain" description="MAM" evidence="12">
    <location>
        <begin position="2063"/>
        <end position="2213"/>
    </location>
</feature>
<dbReference type="InterPro" id="IPR003961">
    <property type="entry name" value="FN3_dom"/>
</dbReference>
<protein>
    <submittedName>
        <fullName evidence="15">Transmembrane protease serine 2</fullName>
    </submittedName>
</protein>
<dbReference type="InterPro" id="IPR043504">
    <property type="entry name" value="Peptidase_S1_PA_chymotrypsin"/>
</dbReference>
<dbReference type="SUPFAM" id="SSF49899">
    <property type="entry name" value="Concanavalin A-like lectins/glucanases"/>
    <property type="match status" value="4"/>
</dbReference>
<dbReference type="SMART" id="SM00137">
    <property type="entry name" value="MAM"/>
    <property type="match status" value="3"/>
</dbReference>